<gene>
    <name evidence="4" type="ORF">H9625_15275</name>
</gene>
<dbReference type="InterPro" id="IPR036388">
    <property type="entry name" value="WH-like_DNA-bd_sf"/>
</dbReference>
<evidence type="ECO:0000256" key="1">
    <source>
        <dbReference type="ARBA" id="ARBA00023125"/>
    </source>
</evidence>
<dbReference type="SUPFAM" id="SSF46894">
    <property type="entry name" value="C-terminal effector domain of the bipartite response regulators"/>
    <property type="match status" value="1"/>
</dbReference>
<dbReference type="InterPro" id="IPR001867">
    <property type="entry name" value="OmpR/PhoB-type_DNA-bd"/>
</dbReference>
<organism evidence="4 5">
    <name type="scientific">Phocaeicola intestinalis</name>
    <dbReference type="NCBI Taxonomy" id="2762212"/>
    <lineage>
        <taxon>Bacteria</taxon>
        <taxon>Pseudomonadati</taxon>
        <taxon>Bacteroidota</taxon>
        <taxon>Bacteroidia</taxon>
        <taxon>Bacteroidales</taxon>
        <taxon>Bacteroidaceae</taxon>
        <taxon>Phocaeicola</taxon>
    </lineage>
</organism>
<dbReference type="InterPro" id="IPR016032">
    <property type="entry name" value="Sig_transdc_resp-reg_C-effctor"/>
</dbReference>
<feature type="transmembrane region" description="Helical" evidence="2">
    <location>
        <begin position="152"/>
        <end position="171"/>
    </location>
</feature>
<keyword evidence="2" id="KW-0812">Transmembrane</keyword>
<comment type="caution">
    <text evidence="4">The sequence shown here is derived from an EMBL/GenBank/DDBJ whole genome shotgun (WGS) entry which is preliminary data.</text>
</comment>
<proteinExistence type="predicted"/>
<evidence type="ECO:0000259" key="3">
    <source>
        <dbReference type="SMART" id="SM00862"/>
    </source>
</evidence>
<keyword evidence="2" id="KW-1133">Transmembrane helix</keyword>
<feature type="domain" description="OmpR/PhoB-type" evidence="3">
    <location>
        <begin position="200"/>
        <end position="273"/>
    </location>
</feature>
<keyword evidence="1" id="KW-0238">DNA-binding</keyword>
<keyword evidence="2" id="KW-0472">Membrane</keyword>
<evidence type="ECO:0000313" key="5">
    <source>
        <dbReference type="Proteomes" id="UP000620874"/>
    </source>
</evidence>
<dbReference type="RefSeq" id="WP_191765179.1">
    <property type="nucleotide sequence ID" value="NZ_JACSPP010000068.1"/>
</dbReference>
<dbReference type="Pfam" id="PF00486">
    <property type="entry name" value="Trans_reg_C"/>
    <property type="match status" value="1"/>
</dbReference>
<dbReference type="Gene3D" id="1.10.10.10">
    <property type="entry name" value="Winged helix-like DNA-binding domain superfamily/Winged helix DNA-binding domain"/>
    <property type="match status" value="1"/>
</dbReference>
<evidence type="ECO:0000313" key="4">
    <source>
        <dbReference type="EMBL" id="MBD8041773.1"/>
    </source>
</evidence>
<dbReference type="EMBL" id="JACSPP010000068">
    <property type="protein sequence ID" value="MBD8041773.1"/>
    <property type="molecule type" value="Genomic_DNA"/>
</dbReference>
<dbReference type="SMART" id="SM00862">
    <property type="entry name" value="Trans_reg_C"/>
    <property type="match status" value="1"/>
</dbReference>
<reference evidence="4 5" key="1">
    <citation type="submission" date="2020-08" db="EMBL/GenBank/DDBJ databases">
        <title>A Genomic Blueprint of the Chicken Gut Microbiome.</title>
        <authorList>
            <person name="Gilroy R."/>
            <person name="Ravi A."/>
            <person name="Getino M."/>
            <person name="Pursley I."/>
            <person name="Horton D.L."/>
            <person name="Alikhan N.-F."/>
            <person name="Baker D."/>
            <person name="Gharbi K."/>
            <person name="Hall N."/>
            <person name="Watson M."/>
            <person name="Adriaenssens E.M."/>
            <person name="Foster-Nyarko E."/>
            <person name="Jarju S."/>
            <person name="Secka A."/>
            <person name="Antonio M."/>
            <person name="Oren A."/>
            <person name="Chaudhuri R."/>
            <person name="La Ragione R.M."/>
            <person name="Hildebrand F."/>
            <person name="Pallen M.J."/>
        </authorList>
    </citation>
    <scope>NUCLEOTIDE SEQUENCE [LARGE SCALE GENOMIC DNA]</scope>
    <source>
        <strain evidence="4 5">Sa1CVN1</strain>
    </source>
</reference>
<accession>A0ABR8YC42</accession>
<evidence type="ECO:0000256" key="2">
    <source>
        <dbReference type="SAM" id="Phobius"/>
    </source>
</evidence>
<keyword evidence="5" id="KW-1185">Reference proteome</keyword>
<dbReference type="Proteomes" id="UP000620874">
    <property type="component" value="Unassembled WGS sequence"/>
</dbReference>
<sequence>MNRRILSVGVFMVLMLSSLLAGRQGYCGAKEAITADLNQALLRMFEERQEDIVTQDSIRAYKRLRQVSDGEVWLAIADRKLCRNLKNRKLKDNAFLSFHIVDEAYPGKFPEADVISSDTLIVNNEATGTTLAVKSYARLSAIGIFRMSDQRWSSLLAFAALLWAAGTAFLFRKKETPAGTVSYGGLSYSPEDKCFYDASHAFVHFTPMQYRLMLMLWQAPSHSVSKEEICALLWPKKADANDTLYTLVKRLKPILEACSELQLVAHKGRSYALEIKSKTSCQPNVRKMSATC</sequence>
<protein>
    <submittedName>
        <fullName evidence="4">Helix-turn-helix domain-containing protein</fullName>
    </submittedName>
</protein>
<name>A0ABR8YC42_9BACT</name>